<dbReference type="PANTHER" id="PTHR37829:SF3">
    <property type="entry name" value="PROTEIN JAYE-RELATED"/>
    <property type="match status" value="1"/>
</dbReference>
<dbReference type="AlphaFoldDB" id="A0A369L1J4"/>
<evidence type="ECO:0000313" key="3">
    <source>
        <dbReference type="Proteomes" id="UP000253934"/>
    </source>
</evidence>
<dbReference type="Pfam" id="PF04865">
    <property type="entry name" value="Baseplate_J"/>
    <property type="match status" value="1"/>
</dbReference>
<dbReference type="PANTHER" id="PTHR37829">
    <property type="entry name" value="PHAGE-LIKE ELEMENT PBSX PROTEIN XKDT"/>
    <property type="match status" value="1"/>
</dbReference>
<keyword evidence="3" id="KW-1185">Reference proteome</keyword>
<proteinExistence type="predicted"/>
<feature type="domain" description="Baseplate protein J-like barrel" evidence="1">
    <location>
        <begin position="100"/>
        <end position="179"/>
    </location>
</feature>
<dbReference type="InterPro" id="IPR006949">
    <property type="entry name" value="Barrel_Baseplate_J-like"/>
</dbReference>
<accession>A0A369L1J4</accession>
<protein>
    <recommendedName>
        <fullName evidence="1">Baseplate protein J-like barrel domain-containing protein</fullName>
    </recommendedName>
</protein>
<dbReference type="InterPro" id="IPR052399">
    <property type="entry name" value="Phage_Baseplate_Assmbl_Protein"/>
</dbReference>
<dbReference type="Proteomes" id="UP000253934">
    <property type="component" value="Unassembled WGS sequence"/>
</dbReference>
<dbReference type="EMBL" id="QOVW01000001">
    <property type="protein sequence ID" value="RDB37396.1"/>
    <property type="molecule type" value="Genomic_DNA"/>
</dbReference>
<evidence type="ECO:0000259" key="1">
    <source>
        <dbReference type="Pfam" id="PF04865"/>
    </source>
</evidence>
<comment type="caution">
    <text evidence="2">The sequence shown here is derived from an EMBL/GenBank/DDBJ whole genome shotgun (WGS) entry which is preliminary data.</text>
</comment>
<evidence type="ECO:0000313" key="2">
    <source>
        <dbReference type="EMBL" id="RDB37396.1"/>
    </source>
</evidence>
<reference evidence="2" key="1">
    <citation type="submission" date="2018-04" db="EMBL/GenBank/DDBJ databases">
        <title>Draft genome sequence of the Candidatus Spirobacillus cienkowskii, a pathogen of freshwater Daphnia species, reconstructed from hemolymph metagenomic reads.</title>
        <authorList>
            <person name="Bresciani L."/>
            <person name="Lemos L.N."/>
            <person name="Wale N."/>
            <person name="Lin J.Y."/>
            <person name="Fernandes G.R."/>
            <person name="Duffy M.A."/>
            <person name="Rodrigues J.M."/>
        </authorList>
    </citation>
    <scope>NUCLEOTIDE SEQUENCE [LARGE SCALE GENOMIC DNA]</scope>
    <source>
        <strain evidence="2">Binning01</strain>
    </source>
</reference>
<gene>
    <name evidence="2" type="ORF">DCC88_00275</name>
</gene>
<organism evidence="2 3">
    <name type="scientific">Spirobacillus cienkowskii</name>
    <dbReference type="NCBI Taxonomy" id="495820"/>
    <lineage>
        <taxon>Bacteria</taxon>
        <taxon>Pseudomonadati</taxon>
        <taxon>Bdellovibrionota</taxon>
        <taxon>Oligoflexia</taxon>
        <taxon>Silvanigrellales</taxon>
        <taxon>Spirobacillus</taxon>
    </lineage>
</organism>
<name>A0A369L1J4_9BACT</name>
<sequence length="390" mass="42579">MDKNYGLTKSGFVKKDFVTCYSEIIETFKNKINQNIDASPSSVFGNIIAIFSEREALMWEALQELSTSVNPNYATGIPLQNIISINGITKQEATASRVILTFNGKSGTKIPAGTCVSIPETSYQFNTKNDAIINQNGTIDVEAESATLGSVKALAGTITKILNPIYKIDSCINKKDAVSGQNEESEEDLKMRRIQLLQRAGSATEKGIRAAIQKVEGVKTSILLNNEIAKYIPSGSIHLYVEGGEPIAIANAINSSRGAGCLLYSDEKSIKITVKDSQEINRIVSFSRPKEKQIYLSIALKTNSDFPSNGFEQVKSAIIDYANKNLTIGKSLINSSLYVPINSINGIIGIQIYQGISINPKESLNIAVEPIEYAKLDSGRINFIDWKGKF</sequence>